<dbReference type="InterPro" id="IPR013222">
    <property type="entry name" value="Glyco_hyd_98_carb-bd"/>
</dbReference>
<accession>A0A7W3IGY8</accession>
<dbReference type="Gene3D" id="2.60.40.1180">
    <property type="entry name" value="Golgi alpha-mannosidase II"/>
    <property type="match status" value="1"/>
</dbReference>
<sequence length="618" mass="67007">MKPLLMAALLATLPFTAVASERNDALQPTARFSVYGHGAAATPPMGWNPWNAFRTEVDQQKMLSVVDAIQRRGLQQAGYRYINIDDGWWLKRQANGEIRIRTSMFPIAEGSDGRTSLRAWTDQLHARGFKAGLYTDVGRNACSQAFDRSSPNLPVGSVAERGIGLQGFEASDLKTMFQDWGFDYLKVDACGLADFGPGSAPVLESGLDVVRPTIVRGDALHTDRDAVETQYARVGRLLAELNPDNDYVLSICPWGEAGVRDWGGRHGNLWRTSPDIEPTWESMLHNFDSASQRELYAGPGRWNDPDMLAVGLGEFDGKHLTEARTHFSLWAMLSAPLLMGFDLAKAPDALIEVLSNPEVIAVNQDAAGNQATLVQDGDGVQVLVKPLSVRGERAVLLFNRGPSVATASVDPARMKLAAGTAFSVRDLWRHEDQPQARAALRYTLQPREVVMLKVKGTPILAEGMLLSEMTARIHVAADGLPVYSTPRDPQGGTPRADAAPDGQPLRIDGHEYRHGIGVHANSRLEVHAKGEFSRFSAQVGLLEGAPRDAGEVRFRVYGDGRLLFESPAISATDAALPVDVAVSGSQVLELVAQWVASGHQAPGPALPPAVAWGEAQLR</sequence>
<evidence type="ECO:0000256" key="3">
    <source>
        <dbReference type="ARBA" id="ARBA00022801"/>
    </source>
</evidence>
<dbReference type="SMART" id="SM00776">
    <property type="entry name" value="NPCBM"/>
    <property type="match status" value="1"/>
</dbReference>
<comment type="catalytic activity">
    <reaction evidence="5">
        <text>Hydrolysis of terminal, non-reducing alpha-D-galactose residues in alpha-D-galactosides, including galactose oligosaccharides, galactomannans and galactolipids.</text>
        <dbReference type="EC" id="3.2.1.22"/>
    </reaction>
</comment>
<protein>
    <recommendedName>
        <fullName evidence="5">Alpha-galactosidase</fullName>
        <ecNumber evidence="5">3.2.1.22</ecNumber>
    </recommendedName>
    <alternativeName>
        <fullName evidence="5">Melibiase</fullName>
    </alternativeName>
</protein>
<comment type="similarity">
    <text evidence="1 5">Belongs to the glycosyl hydrolase 27 family.</text>
</comment>
<dbReference type="InterPro" id="IPR017853">
    <property type="entry name" value="GH"/>
</dbReference>
<dbReference type="Proteomes" id="UP000547058">
    <property type="component" value="Unassembled WGS sequence"/>
</dbReference>
<dbReference type="CDD" id="cd14792">
    <property type="entry name" value="GH27"/>
    <property type="match status" value="1"/>
</dbReference>
<dbReference type="GO" id="GO:0005975">
    <property type="term" value="P:carbohydrate metabolic process"/>
    <property type="evidence" value="ECO:0007669"/>
    <property type="project" value="InterPro"/>
</dbReference>
<dbReference type="InterPro" id="IPR002241">
    <property type="entry name" value="Glyco_hydro_27"/>
</dbReference>
<dbReference type="SUPFAM" id="SSF51445">
    <property type="entry name" value="(Trans)glycosidases"/>
    <property type="match status" value="1"/>
</dbReference>
<dbReference type="Pfam" id="PF08305">
    <property type="entry name" value="NPCBM"/>
    <property type="match status" value="1"/>
</dbReference>
<evidence type="ECO:0000313" key="8">
    <source>
        <dbReference type="EMBL" id="MBA8680676.1"/>
    </source>
</evidence>
<evidence type="ECO:0000259" key="7">
    <source>
        <dbReference type="SMART" id="SM00776"/>
    </source>
</evidence>
<gene>
    <name evidence="8" type="ORF">H4O11_02505</name>
</gene>
<dbReference type="InterPro" id="IPR008979">
    <property type="entry name" value="Galactose-bd-like_sf"/>
</dbReference>
<dbReference type="InterPro" id="IPR038637">
    <property type="entry name" value="NPCBM_sf"/>
</dbReference>
<evidence type="ECO:0000256" key="5">
    <source>
        <dbReference type="RuleBase" id="RU361168"/>
    </source>
</evidence>
<dbReference type="Pfam" id="PF17801">
    <property type="entry name" value="Melibiase_C"/>
    <property type="match status" value="1"/>
</dbReference>
<feature type="domain" description="Glycosyl hydrolase family 98 putative carbohydrate-binding module" evidence="7">
    <location>
        <begin position="475"/>
        <end position="601"/>
    </location>
</feature>
<dbReference type="EMBL" id="JACGXS010000001">
    <property type="protein sequence ID" value="MBA8680676.1"/>
    <property type="molecule type" value="Genomic_DNA"/>
</dbReference>
<evidence type="ECO:0000256" key="2">
    <source>
        <dbReference type="ARBA" id="ARBA00022729"/>
    </source>
</evidence>
<dbReference type="Gene3D" id="3.20.20.70">
    <property type="entry name" value="Aldolase class I"/>
    <property type="match status" value="1"/>
</dbReference>
<organism evidence="8 9">
    <name type="scientific">Stenotrophomonas tumulicola</name>
    <dbReference type="NCBI Taxonomy" id="1685415"/>
    <lineage>
        <taxon>Bacteria</taxon>
        <taxon>Pseudomonadati</taxon>
        <taxon>Pseudomonadota</taxon>
        <taxon>Gammaproteobacteria</taxon>
        <taxon>Lysobacterales</taxon>
        <taxon>Lysobacteraceae</taxon>
        <taxon>Stenotrophomonas</taxon>
    </lineage>
</organism>
<dbReference type="Pfam" id="PF16499">
    <property type="entry name" value="Melibiase_2"/>
    <property type="match status" value="2"/>
</dbReference>
<dbReference type="SUPFAM" id="SSF51011">
    <property type="entry name" value="Glycosyl hydrolase domain"/>
    <property type="match status" value="1"/>
</dbReference>
<evidence type="ECO:0000256" key="4">
    <source>
        <dbReference type="ARBA" id="ARBA00023295"/>
    </source>
</evidence>
<dbReference type="InterPro" id="IPR013780">
    <property type="entry name" value="Glyco_hydro_b"/>
</dbReference>
<dbReference type="Gene3D" id="2.60.120.1060">
    <property type="entry name" value="NPCBM/NEW2 domain"/>
    <property type="match status" value="1"/>
</dbReference>
<dbReference type="RefSeq" id="WP_182337849.1">
    <property type="nucleotide sequence ID" value="NZ_JACGXS010000001.1"/>
</dbReference>
<dbReference type="SUPFAM" id="SSF49785">
    <property type="entry name" value="Galactose-binding domain-like"/>
    <property type="match status" value="1"/>
</dbReference>
<dbReference type="PRINTS" id="PR00740">
    <property type="entry name" value="GLHYDRLASE27"/>
</dbReference>
<dbReference type="AlphaFoldDB" id="A0A7W3IGY8"/>
<name>A0A7W3IGY8_9GAMM</name>
<dbReference type="InterPro" id="IPR041233">
    <property type="entry name" value="Melibiase_C"/>
</dbReference>
<proteinExistence type="inferred from homology"/>
<keyword evidence="3 5" id="KW-0378">Hydrolase</keyword>
<keyword evidence="4 5" id="KW-0326">Glycosidase</keyword>
<evidence type="ECO:0000256" key="6">
    <source>
        <dbReference type="SAM" id="SignalP"/>
    </source>
</evidence>
<feature type="chain" id="PRO_5030842535" description="Alpha-galactosidase" evidence="6">
    <location>
        <begin position="20"/>
        <end position="618"/>
    </location>
</feature>
<keyword evidence="5" id="KW-1015">Disulfide bond</keyword>
<evidence type="ECO:0000256" key="1">
    <source>
        <dbReference type="ARBA" id="ARBA00009743"/>
    </source>
</evidence>
<evidence type="ECO:0000313" key="9">
    <source>
        <dbReference type="Proteomes" id="UP000547058"/>
    </source>
</evidence>
<reference evidence="8 9" key="1">
    <citation type="submission" date="2020-08" db="EMBL/GenBank/DDBJ databases">
        <title>Stenotrophomonas tumulicola JCM 30961.</title>
        <authorList>
            <person name="Deng Y."/>
        </authorList>
    </citation>
    <scope>NUCLEOTIDE SEQUENCE [LARGE SCALE GENOMIC DNA]</scope>
    <source>
        <strain evidence="8 9">JCM 30961</strain>
    </source>
</reference>
<dbReference type="EC" id="3.2.1.22" evidence="5"/>
<dbReference type="InterPro" id="IPR013785">
    <property type="entry name" value="Aldolase_TIM"/>
</dbReference>
<feature type="signal peptide" evidence="6">
    <location>
        <begin position="1"/>
        <end position="19"/>
    </location>
</feature>
<dbReference type="GO" id="GO:0004557">
    <property type="term" value="F:alpha-galactosidase activity"/>
    <property type="evidence" value="ECO:0007669"/>
    <property type="project" value="UniProtKB-EC"/>
</dbReference>
<keyword evidence="9" id="KW-1185">Reference proteome</keyword>
<dbReference type="PANTHER" id="PTHR11452">
    <property type="entry name" value="ALPHA-GALACTOSIDASE/ALPHA-N-ACETYLGALACTOSAMINIDASE"/>
    <property type="match status" value="1"/>
</dbReference>
<dbReference type="PANTHER" id="PTHR11452:SF33">
    <property type="entry name" value="ALPHA-GALACTOSIDASE 2"/>
    <property type="match status" value="1"/>
</dbReference>
<comment type="caution">
    <text evidence="8">The sequence shown here is derived from an EMBL/GenBank/DDBJ whole genome shotgun (WGS) entry which is preliminary data.</text>
</comment>
<keyword evidence="2 6" id="KW-0732">Signal</keyword>